<dbReference type="GO" id="GO:0008270">
    <property type="term" value="F:zinc ion binding"/>
    <property type="evidence" value="ECO:0007669"/>
    <property type="project" value="UniProtKB-KW"/>
</dbReference>
<dbReference type="PROSITE" id="PS50089">
    <property type="entry name" value="ZF_RING_2"/>
    <property type="match status" value="1"/>
</dbReference>
<dbReference type="SUPFAM" id="SSF57850">
    <property type="entry name" value="RING/U-box"/>
    <property type="match status" value="1"/>
</dbReference>
<reference evidence="5" key="1">
    <citation type="journal article" date="2020" name="Nature">
        <title>Giant virus diversity and host interactions through global metagenomics.</title>
        <authorList>
            <person name="Schulz F."/>
            <person name="Roux S."/>
            <person name="Paez-Espino D."/>
            <person name="Jungbluth S."/>
            <person name="Walsh D.A."/>
            <person name="Denef V.J."/>
            <person name="McMahon K.D."/>
            <person name="Konstantinidis K.T."/>
            <person name="Eloe-Fadrosh E.A."/>
            <person name="Kyrpides N.C."/>
            <person name="Woyke T."/>
        </authorList>
    </citation>
    <scope>NUCLEOTIDE SEQUENCE</scope>
    <source>
        <strain evidence="5">GVMAG-S-1035231-58</strain>
    </source>
</reference>
<keyword evidence="2" id="KW-0863">Zinc-finger</keyword>
<protein>
    <recommendedName>
        <fullName evidence="4">RING-type domain-containing protein</fullName>
    </recommendedName>
</protein>
<dbReference type="GO" id="GO:0016567">
    <property type="term" value="P:protein ubiquitination"/>
    <property type="evidence" value="ECO:0007669"/>
    <property type="project" value="TreeGrafter"/>
</dbReference>
<evidence type="ECO:0000313" key="5">
    <source>
        <dbReference type="EMBL" id="QHU36492.1"/>
    </source>
</evidence>
<evidence type="ECO:0000256" key="1">
    <source>
        <dbReference type="ARBA" id="ARBA00022723"/>
    </source>
</evidence>
<dbReference type="InterPro" id="IPR013083">
    <property type="entry name" value="Znf_RING/FYVE/PHD"/>
</dbReference>
<dbReference type="Pfam" id="PF13639">
    <property type="entry name" value="zf-RING_2"/>
    <property type="match status" value="1"/>
</dbReference>
<dbReference type="Gene3D" id="3.30.40.10">
    <property type="entry name" value="Zinc/RING finger domain, C3HC4 (zinc finger)"/>
    <property type="match status" value="1"/>
</dbReference>
<evidence type="ECO:0000256" key="2">
    <source>
        <dbReference type="ARBA" id="ARBA00022771"/>
    </source>
</evidence>
<sequence>MPAHYRSDHFADSAFAVMRELIQSDIDIVQQTRFLPDALRARVLANHMRSSSAMLDLIRLLAIIPPAPATSTLNPNATNFFFTIPFDLAGTGAEMEDVPIVPSDDVIENSLVQVETSSADLCTICQEDMLEDCSKLRHCSHVFHDRCIRQWFTTSPRCPVCRNDIRSSGETE</sequence>
<keyword evidence="3" id="KW-0862">Zinc</keyword>
<dbReference type="EMBL" id="MN740639">
    <property type="protein sequence ID" value="QHU36492.1"/>
    <property type="molecule type" value="Genomic_DNA"/>
</dbReference>
<dbReference type="PANTHER" id="PTHR45969:SF69">
    <property type="entry name" value="FINGER DOMAIN PROTEIN, PUTATIVE (AFU_ORTHOLOGUE AFUA_3G12190)-RELATED"/>
    <property type="match status" value="1"/>
</dbReference>
<dbReference type="AlphaFoldDB" id="A0A6C0M4Y3"/>
<evidence type="ECO:0000256" key="3">
    <source>
        <dbReference type="ARBA" id="ARBA00022833"/>
    </source>
</evidence>
<proteinExistence type="predicted"/>
<dbReference type="InterPro" id="IPR001841">
    <property type="entry name" value="Znf_RING"/>
</dbReference>
<keyword evidence="1" id="KW-0479">Metal-binding</keyword>
<feature type="domain" description="RING-type" evidence="4">
    <location>
        <begin position="122"/>
        <end position="162"/>
    </location>
</feature>
<evidence type="ECO:0000259" key="4">
    <source>
        <dbReference type="PROSITE" id="PS50089"/>
    </source>
</evidence>
<dbReference type="GO" id="GO:0061630">
    <property type="term" value="F:ubiquitin protein ligase activity"/>
    <property type="evidence" value="ECO:0007669"/>
    <property type="project" value="TreeGrafter"/>
</dbReference>
<organism evidence="5">
    <name type="scientific">viral metagenome</name>
    <dbReference type="NCBI Taxonomy" id="1070528"/>
    <lineage>
        <taxon>unclassified sequences</taxon>
        <taxon>metagenomes</taxon>
        <taxon>organismal metagenomes</taxon>
    </lineage>
</organism>
<dbReference type="SMART" id="SM00184">
    <property type="entry name" value="RING"/>
    <property type="match status" value="1"/>
</dbReference>
<dbReference type="PANTHER" id="PTHR45969">
    <property type="entry name" value="RING ZINC FINGER PROTEIN-RELATED"/>
    <property type="match status" value="1"/>
</dbReference>
<dbReference type="CDD" id="cd16448">
    <property type="entry name" value="RING-H2"/>
    <property type="match status" value="1"/>
</dbReference>
<name>A0A6C0M4Y3_9ZZZZ</name>
<accession>A0A6C0M4Y3</accession>